<dbReference type="RefSeq" id="WP_261850333.1">
    <property type="nucleotide sequence ID" value="NZ_BQXY01000001.1"/>
</dbReference>
<sequence>MFCKNCGNQIIEGDKFCGACGQPVDNPSGNSIRIKSEIGGEIVNSIKTYFTKPLSFFSEFKEKDVLRPSIVLLVVLPIIYGVFNILYTSAVINSIVNMIGKLPQLLSKTGMLSKAEATLAQASLMQSSEVTASKSMLHSLISNKDIFIKGVIQLLLIIILTGVVLLILNAVVLKNKIKKEDVLFIVTASYIPMVLSVAAASLVTLISISFGLFILASGYILSFITLYSGIRQLSEETNDKTFMLMIFLFLIISALLSICVTKYIEASFVQIKGIMDPIKDFL</sequence>
<evidence type="ECO:0000313" key="8">
    <source>
        <dbReference type="EMBL" id="GKU23229.1"/>
    </source>
</evidence>
<gene>
    <name evidence="8" type="ORF">CFOLD11_00550</name>
</gene>
<evidence type="ECO:0000256" key="1">
    <source>
        <dbReference type="ARBA" id="ARBA00004141"/>
    </source>
</evidence>
<feature type="transmembrane region" description="Helical" evidence="5">
    <location>
        <begin position="70"/>
        <end position="96"/>
    </location>
</feature>
<dbReference type="Pfam" id="PF04893">
    <property type="entry name" value="Yip1"/>
    <property type="match status" value="1"/>
</dbReference>
<keyword evidence="4 5" id="KW-0472">Membrane</keyword>
<keyword evidence="9" id="KW-1185">Reference proteome</keyword>
<evidence type="ECO:0000256" key="4">
    <source>
        <dbReference type="ARBA" id="ARBA00023136"/>
    </source>
</evidence>
<feature type="domain" description="Zinc-ribbon" evidence="7">
    <location>
        <begin position="2"/>
        <end position="24"/>
    </location>
</feature>
<keyword evidence="3 5" id="KW-1133">Transmembrane helix</keyword>
<feature type="transmembrane region" description="Helical" evidence="5">
    <location>
        <begin position="208"/>
        <end position="230"/>
    </location>
</feature>
<dbReference type="InterPro" id="IPR026870">
    <property type="entry name" value="Zinc_ribbon_dom"/>
</dbReference>
<dbReference type="InterPro" id="IPR006977">
    <property type="entry name" value="Yip1_dom"/>
</dbReference>
<evidence type="ECO:0000259" key="6">
    <source>
        <dbReference type="Pfam" id="PF04893"/>
    </source>
</evidence>
<evidence type="ECO:0000259" key="7">
    <source>
        <dbReference type="Pfam" id="PF13240"/>
    </source>
</evidence>
<dbReference type="EMBL" id="BQXY01000001">
    <property type="protein sequence ID" value="GKU23229.1"/>
    <property type="molecule type" value="Genomic_DNA"/>
</dbReference>
<evidence type="ECO:0000256" key="5">
    <source>
        <dbReference type="SAM" id="Phobius"/>
    </source>
</evidence>
<keyword evidence="2 5" id="KW-0812">Transmembrane</keyword>
<feature type="transmembrane region" description="Helical" evidence="5">
    <location>
        <begin position="146"/>
        <end position="170"/>
    </location>
</feature>
<dbReference type="Proteomes" id="UP001057868">
    <property type="component" value="Unassembled WGS sequence"/>
</dbReference>
<feature type="transmembrane region" description="Helical" evidence="5">
    <location>
        <begin position="182"/>
        <end position="202"/>
    </location>
</feature>
<protein>
    <submittedName>
        <fullName evidence="8">Metal-binding protein</fullName>
    </submittedName>
</protein>
<accession>A0A9W5XY46</accession>
<dbReference type="Pfam" id="PF13240">
    <property type="entry name" value="Zn_Ribbon_1"/>
    <property type="match status" value="1"/>
</dbReference>
<evidence type="ECO:0000256" key="3">
    <source>
        <dbReference type="ARBA" id="ARBA00022989"/>
    </source>
</evidence>
<dbReference type="AlphaFoldDB" id="A0A9W5XY46"/>
<evidence type="ECO:0000256" key="2">
    <source>
        <dbReference type="ARBA" id="ARBA00022692"/>
    </source>
</evidence>
<reference evidence="8" key="1">
    <citation type="journal article" date="2023" name="Int. J. Syst. Evol. Microbiol.">
        <title>&lt;i&gt;Clostridium folliculivorans&lt;/i&gt; sp. nov., isolated from soil samples of an organic paddy in Japan.</title>
        <authorList>
            <person name="Tazawa J."/>
            <person name="Kobayashi H."/>
            <person name="Tanizawa Y."/>
            <person name="Uchino A."/>
            <person name="Tanaka F."/>
            <person name="Urashima Y."/>
            <person name="Miura S."/>
            <person name="Sakamoto M."/>
            <person name="Ohkuma M."/>
            <person name="Tohno M."/>
        </authorList>
    </citation>
    <scope>NUCLEOTIDE SEQUENCE</scope>
    <source>
        <strain evidence="8">D1-1</strain>
    </source>
</reference>
<feature type="transmembrane region" description="Helical" evidence="5">
    <location>
        <begin position="242"/>
        <end position="264"/>
    </location>
</feature>
<feature type="domain" description="Yip1" evidence="6">
    <location>
        <begin position="49"/>
        <end position="257"/>
    </location>
</feature>
<name>A0A9W5XY46_9CLOT</name>
<dbReference type="GO" id="GO:0016020">
    <property type="term" value="C:membrane"/>
    <property type="evidence" value="ECO:0007669"/>
    <property type="project" value="UniProtKB-SubCell"/>
</dbReference>
<organism evidence="8 9">
    <name type="scientific">Clostridium folliculivorans</name>
    <dbReference type="NCBI Taxonomy" id="2886038"/>
    <lineage>
        <taxon>Bacteria</taxon>
        <taxon>Bacillati</taxon>
        <taxon>Bacillota</taxon>
        <taxon>Clostridia</taxon>
        <taxon>Eubacteriales</taxon>
        <taxon>Clostridiaceae</taxon>
        <taxon>Clostridium</taxon>
    </lineage>
</organism>
<comment type="subcellular location">
    <subcellularLocation>
        <location evidence="1">Membrane</location>
        <topology evidence="1">Multi-pass membrane protein</topology>
    </subcellularLocation>
</comment>
<proteinExistence type="predicted"/>
<evidence type="ECO:0000313" key="9">
    <source>
        <dbReference type="Proteomes" id="UP001057868"/>
    </source>
</evidence>
<comment type="caution">
    <text evidence="8">The sequence shown here is derived from an EMBL/GenBank/DDBJ whole genome shotgun (WGS) entry which is preliminary data.</text>
</comment>